<dbReference type="OrthoDB" id="6926389at2759"/>
<evidence type="ECO:0000313" key="1">
    <source>
        <dbReference type="EMBL" id="CAH0720422.1"/>
    </source>
</evidence>
<reference evidence="1" key="1">
    <citation type="submission" date="2021-12" db="EMBL/GenBank/DDBJ databases">
        <authorList>
            <person name="Martin H S."/>
        </authorList>
    </citation>
    <scope>NUCLEOTIDE SEQUENCE</scope>
</reference>
<sequence length="91" mass="9978">MREPLWTYPGLAAEGVGLTRFRLFSEMFESWALRSSRSVGRHGVADGCAVRLRARGEGIGGAVAAHARYPSRAFDLAPRCAPPPTRNSHRK</sequence>
<dbReference type="EMBL" id="OV170222">
    <property type="protein sequence ID" value="CAH0720422.1"/>
    <property type="molecule type" value="Genomic_DNA"/>
</dbReference>
<proteinExistence type="predicted"/>
<organism evidence="1 2">
    <name type="scientific">Brenthis ino</name>
    <name type="common">lesser marbled fritillary</name>
    <dbReference type="NCBI Taxonomy" id="405034"/>
    <lineage>
        <taxon>Eukaryota</taxon>
        <taxon>Metazoa</taxon>
        <taxon>Ecdysozoa</taxon>
        <taxon>Arthropoda</taxon>
        <taxon>Hexapoda</taxon>
        <taxon>Insecta</taxon>
        <taxon>Pterygota</taxon>
        <taxon>Neoptera</taxon>
        <taxon>Endopterygota</taxon>
        <taxon>Lepidoptera</taxon>
        <taxon>Glossata</taxon>
        <taxon>Ditrysia</taxon>
        <taxon>Papilionoidea</taxon>
        <taxon>Nymphalidae</taxon>
        <taxon>Heliconiinae</taxon>
        <taxon>Argynnini</taxon>
        <taxon>Brenthis</taxon>
    </lineage>
</organism>
<dbReference type="AlphaFoldDB" id="A0A8J9UVG0"/>
<evidence type="ECO:0000313" key="2">
    <source>
        <dbReference type="Proteomes" id="UP000838878"/>
    </source>
</evidence>
<keyword evidence="2" id="KW-1185">Reference proteome</keyword>
<feature type="non-terminal residue" evidence="1">
    <location>
        <position position="91"/>
    </location>
</feature>
<dbReference type="Proteomes" id="UP000838878">
    <property type="component" value="Chromosome 2"/>
</dbReference>
<accession>A0A8J9UVG0</accession>
<protein>
    <submittedName>
        <fullName evidence="1">Uncharacterized protein</fullName>
    </submittedName>
</protein>
<name>A0A8J9UVG0_9NEOP</name>
<gene>
    <name evidence="1" type="ORF">BINO364_LOCUS6653</name>
</gene>